<evidence type="ECO:0000259" key="8">
    <source>
        <dbReference type="Pfam" id="PF00144"/>
    </source>
</evidence>
<feature type="repeat" description="TPR" evidence="5">
    <location>
        <begin position="397"/>
        <end position="430"/>
    </location>
</feature>
<dbReference type="PROSITE" id="PS00336">
    <property type="entry name" value="BETA_LACTAMASE_C"/>
    <property type="match status" value="1"/>
</dbReference>
<proteinExistence type="inferred from homology"/>
<evidence type="ECO:0000313" key="11">
    <source>
        <dbReference type="Proteomes" id="UP000187506"/>
    </source>
</evidence>
<dbReference type="InterPro" id="IPR001586">
    <property type="entry name" value="Beta-lactam_class-C_AS"/>
</dbReference>
<dbReference type="AlphaFoldDB" id="A0AAC9LKM0"/>
<dbReference type="KEGG" id="lvn:BWR22_07435"/>
<dbReference type="InterPro" id="IPR050491">
    <property type="entry name" value="AmpC-like"/>
</dbReference>
<evidence type="ECO:0000313" key="10">
    <source>
        <dbReference type="EMBL" id="APY00150.1"/>
    </source>
</evidence>
<dbReference type="Gene3D" id="3.40.710.10">
    <property type="entry name" value="DD-peptidase/beta-lactamase superfamily"/>
    <property type="match status" value="1"/>
</dbReference>
<feature type="domain" description="Beta-lactamase-related" evidence="8">
    <location>
        <begin position="35"/>
        <end position="342"/>
    </location>
</feature>
<dbReference type="GO" id="GO:0046677">
    <property type="term" value="P:response to antibiotic"/>
    <property type="evidence" value="ECO:0007669"/>
    <property type="project" value="UniProtKB-UniRule"/>
</dbReference>
<dbReference type="SUPFAM" id="SSF48452">
    <property type="entry name" value="TPR-like"/>
    <property type="match status" value="1"/>
</dbReference>
<keyword evidence="7" id="KW-0732">Signal</keyword>
<dbReference type="PANTHER" id="PTHR46825:SF9">
    <property type="entry name" value="BETA-LACTAMASE-RELATED DOMAIN-CONTAINING PROTEIN"/>
    <property type="match status" value="1"/>
</dbReference>
<dbReference type="Pfam" id="PF00144">
    <property type="entry name" value="Beta-lactamase"/>
    <property type="match status" value="1"/>
</dbReference>
<evidence type="ECO:0000256" key="4">
    <source>
        <dbReference type="ARBA" id="ARBA00023251"/>
    </source>
</evidence>
<evidence type="ECO:0000256" key="1">
    <source>
        <dbReference type="ARBA" id="ARBA00001526"/>
    </source>
</evidence>
<protein>
    <recommendedName>
        <fullName evidence="6">Beta-lactamase</fullName>
        <ecNumber evidence="6">3.5.2.6</ecNumber>
    </recommendedName>
</protein>
<dbReference type="Proteomes" id="UP000187506">
    <property type="component" value="Chromosome"/>
</dbReference>
<accession>A0AAC9LKM0</accession>
<evidence type="ECO:0000259" key="9">
    <source>
        <dbReference type="Pfam" id="PF11954"/>
    </source>
</evidence>
<dbReference type="GO" id="GO:0030288">
    <property type="term" value="C:outer membrane-bounded periplasmic space"/>
    <property type="evidence" value="ECO:0007669"/>
    <property type="project" value="InterPro"/>
</dbReference>
<dbReference type="PANTHER" id="PTHR46825">
    <property type="entry name" value="D-ALANYL-D-ALANINE-CARBOXYPEPTIDASE/ENDOPEPTIDASE AMPH"/>
    <property type="match status" value="1"/>
</dbReference>
<dbReference type="Gene3D" id="1.25.40.10">
    <property type="entry name" value="Tetratricopeptide repeat domain"/>
    <property type="match status" value="1"/>
</dbReference>
<evidence type="ECO:0000256" key="2">
    <source>
        <dbReference type="ARBA" id="ARBA00007840"/>
    </source>
</evidence>
<dbReference type="RefSeq" id="WP_076733057.1">
    <property type="nucleotide sequence ID" value="NZ_CP019352.1"/>
</dbReference>
<keyword evidence="4 6" id="KW-0046">Antibiotic resistance</keyword>
<dbReference type="Pfam" id="PF11954">
    <property type="entry name" value="DUF3471"/>
    <property type="match status" value="1"/>
</dbReference>
<evidence type="ECO:0000256" key="6">
    <source>
        <dbReference type="RuleBase" id="RU361140"/>
    </source>
</evidence>
<comment type="catalytic activity">
    <reaction evidence="1 6">
        <text>a beta-lactam + H2O = a substituted beta-amino acid</text>
        <dbReference type="Rhea" id="RHEA:20401"/>
        <dbReference type="ChEBI" id="CHEBI:15377"/>
        <dbReference type="ChEBI" id="CHEBI:35627"/>
        <dbReference type="ChEBI" id="CHEBI:140347"/>
        <dbReference type="EC" id="3.5.2.6"/>
    </reaction>
</comment>
<dbReference type="InterPro" id="IPR001466">
    <property type="entry name" value="Beta-lactam-related"/>
</dbReference>
<feature type="repeat" description="TPR" evidence="5">
    <location>
        <begin position="431"/>
        <end position="464"/>
    </location>
</feature>
<keyword evidence="11" id="KW-1185">Reference proteome</keyword>
<sequence>MKKIVLFISLITLSVATYAQQDKISNEVKEYIQSRINNQINVGIVVGFIDGDDVEYYSFGKTALKNGTTINENTVFEIGSISKTFTTTLLALKVNSGEMNLEDPISKYLPKDVKTPTRNGKEITLKNLATHTSGLPKLPSNLMQTDPNNPYVDYTYNDLYSFLSNHELTVDIGSVTDYSNVGMGLLGHILELQSGKTYEELVIEHIANPLKMNDTRLVFTKAMKNRLAKGHAGLVETSNWDIITLGGAGGIRSSVSDMVKYIQANINSDNVDSKLHNAMSLAHQSAYKNPEQKVEMALGWFIEGGKFLMHNGATGGYSAMAALDKEAKKGVVVLTNSNENVDAIAIKLMVPSYPLKAIKPSIAQFLDKEIINKGITKAIASYKNEKNTNEAAYNFDVEQLNTLGYKYLQNNKPEIALELFKLNVEVFPEESNPYDSLGEAYLKMENQDLAIKNYKKSLELNPGNDNAKKVLQELGVTLKEVSVSKEMLESYVGNYQLAPTFSIKITTKDGRLFAQATGQPQFELFPSDYNKFYLKVVEAMVEFNANNKGKIDSLTLFQNGQTIPGKRVE</sequence>
<feature type="signal peptide" evidence="7">
    <location>
        <begin position="1"/>
        <end position="19"/>
    </location>
</feature>
<name>A0AAC9LKM0_9FLAO</name>
<dbReference type="InterPro" id="IPR019734">
    <property type="entry name" value="TPR_rpt"/>
</dbReference>
<dbReference type="EC" id="3.5.2.6" evidence="6"/>
<organism evidence="10 11">
    <name type="scientific">Lacinutrix venerupis</name>
    <dbReference type="NCBI Taxonomy" id="1486034"/>
    <lineage>
        <taxon>Bacteria</taxon>
        <taxon>Pseudomonadati</taxon>
        <taxon>Bacteroidota</taxon>
        <taxon>Flavobacteriia</taxon>
        <taxon>Flavobacteriales</taxon>
        <taxon>Flavobacteriaceae</taxon>
        <taxon>Lacinutrix</taxon>
    </lineage>
</organism>
<keyword evidence="3 6" id="KW-0378">Hydrolase</keyword>
<dbReference type="EMBL" id="CP019352">
    <property type="protein sequence ID" value="APY00150.1"/>
    <property type="molecule type" value="Genomic_DNA"/>
</dbReference>
<keyword evidence="5" id="KW-0802">TPR repeat</keyword>
<feature type="chain" id="PRO_5042062538" description="Beta-lactamase" evidence="7">
    <location>
        <begin position="20"/>
        <end position="569"/>
    </location>
</feature>
<dbReference type="GO" id="GO:0008800">
    <property type="term" value="F:beta-lactamase activity"/>
    <property type="evidence" value="ECO:0007669"/>
    <property type="project" value="UniProtKB-UniRule"/>
</dbReference>
<dbReference type="PROSITE" id="PS50005">
    <property type="entry name" value="TPR"/>
    <property type="match status" value="2"/>
</dbReference>
<dbReference type="InterPro" id="IPR011990">
    <property type="entry name" value="TPR-like_helical_dom_sf"/>
</dbReference>
<dbReference type="PROSITE" id="PS50293">
    <property type="entry name" value="TPR_REGION"/>
    <property type="match status" value="1"/>
</dbReference>
<dbReference type="SMART" id="SM00028">
    <property type="entry name" value="TPR"/>
    <property type="match status" value="2"/>
</dbReference>
<dbReference type="GO" id="GO:0017001">
    <property type="term" value="P:antibiotic catabolic process"/>
    <property type="evidence" value="ECO:0007669"/>
    <property type="project" value="InterPro"/>
</dbReference>
<dbReference type="SUPFAM" id="SSF56601">
    <property type="entry name" value="beta-lactamase/transpeptidase-like"/>
    <property type="match status" value="1"/>
</dbReference>
<evidence type="ECO:0000256" key="5">
    <source>
        <dbReference type="PROSITE-ProRule" id="PRU00339"/>
    </source>
</evidence>
<feature type="domain" description="Peptidase S12 Pab87-related C-terminal" evidence="9">
    <location>
        <begin position="480"/>
        <end position="558"/>
    </location>
</feature>
<dbReference type="InterPro" id="IPR021860">
    <property type="entry name" value="Peptidase_S12_Pab87-rel_C"/>
</dbReference>
<evidence type="ECO:0000256" key="3">
    <source>
        <dbReference type="ARBA" id="ARBA00022801"/>
    </source>
</evidence>
<comment type="similarity">
    <text evidence="2 6">Belongs to the class-C beta-lactamase family.</text>
</comment>
<evidence type="ECO:0000256" key="7">
    <source>
        <dbReference type="SAM" id="SignalP"/>
    </source>
</evidence>
<dbReference type="InterPro" id="IPR012338">
    <property type="entry name" value="Beta-lactam/transpept-like"/>
</dbReference>
<gene>
    <name evidence="10" type="ORF">BWR22_07435</name>
</gene>
<reference evidence="10 11" key="1">
    <citation type="submission" date="2017-01" db="EMBL/GenBank/DDBJ databases">
        <title>Complete genome of Lacinutrix venerupis DOK2-8 isolated from seawater in Dokdo.</title>
        <authorList>
            <person name="Chi W.-J."/>
            <person name="Kim J.H."/>
        </authorList>
    </citation>
    <scope>NUCLEOTIDE SEQUENCE [LARGE SCALE GENOMIC DNA]</scope>
    <source>
        <strain evidence="10 11">DOK2-8</strain>
    </source>
</reference>